<keyword evidence="3" id="KW-0496">Mitochondrion</keyword>
<dbReference type="EMBL" id="MK654679">
    <property type="protein sequence ID" value="QEH58488.1"/>
    <property type="molecule type" value="Genomic_DNA"/>
</dbReference>
<sequence>MPQMAPLNWLSLYLFFFTLFILTIIINYYMFSYQPKISFKAPMKISFNWKW</sequence>
<dbReference type="EMBL" id="MK654196">
    <property type="protein sequence ID" value="QED56516.1"/>
    <property type="molecule type" value="Genomic_DNA"/>
</dbReference>
<name>A0A5B8ZU48_9CUCU</name>
<evidence type="ECO:0000256" key="1">
    <source>
        <dbReference type="SAM" id="Phobius"/>
    </source>
</evidence>
<dbReference type="RefSeq" id="YP_009692283.1">
    <property type="nucleotide sequence ID" value="NC_044714.1"/>
</dbReference>
<proteinExistence type="predicted"/>
<evidence type="ECO:0000313" key="3">
    <source>
        <dbReference type="EMBL" id="QED56516.1"/>
    </source>
</evidence>
<keyword evidence="1" id="KW-1133">Transmembrane helix</keyword>
<dbReference type="AlphaFoldDB" id="A0A5B8ZU48"/>
<dbReference type="GeneID" id="41797412"/>
<evidence type="ECO:0000313" key="5">
    <source>
        <dbReference type="EMBL" id="QEH58488.1"/>
    </source>
</evidence>
<accession>A0A5B8ZU48</accession>
<geneLocation type="mitochondrion" evidence="3"/>
<reference evidence="3" key="1">
    <citation type="journal article" date="2019" name="PLoS ONE">
        <title>Tracking outbreak populations of the pepper weevil Anthonomus eugenii (Coleoptera; Curculionidae) using complete mitochondrial genomes.</title>
        <authorList>
            <person name="van de Vossenberg B.T.L.H."/>
            <person name="Warbroek T."/>
            <person name="Waalwijk C."/>
            <person name="Ingerson-Mahar J."/>
            <person name="van der Gouw L."/>
            <person name="Loomans A.J.M."/>
        </authorList>
    </citation>
    <scope>NUCLEOTIDE SEQUENCE</scope>
    <source>
        <strain evidence="5">148</strain>
        <strain evidence="4">AG_mtDNA_148</strain>
        <strain evidence="2">AG_mtDNA_149</strain>
        <strain evidence="3">AG_mtDNA_151</strain>
    </source>
</reference>
<evidence type="ECO:0000313" key="2">
    <source>
        <dbReference type="EMBL" id="QED56503.1"/>
    </source>
</evidence>
<dbReference type="EMBL" id="MK654027">
    <property type="protein sequence ID" value="QED56503.1"/>
    <property type="molecule type" value="Genomic_DNA"/>
</dbReference>
<protein>
    <submittedName>
        <fullName evidence="3">ATP synthase subunit 8</fullName>
    </submittedName>
</protein>
<organism evidence="3">
    <name type="scientific">Anthonomus rubi</name>
    <name type="common">strawberry blossom weevil</name>
    <dbReference type="NCBI Taxonomy" id="201759"/>
    <lineage>
        <taxon>Eukaryota</taxon>
        <taxon>Metazoa</taxon>
        <taxon>Ecdysozoa</taxon>
        <taxon>Arthropoda</taxon>
        <taxon>Hexapoda</taxon>
        <taxon>Insecta</taxon>
        <taxon>Pterygota</taxon>
        <taxon>Neoptera</taxon>
        <taxon>Endopterygota</taxon>
        <taxon>Coleoptera</taxon>
        <taxon>Polyphaga</taxon>
        <taxon>Cucujiformia</taxon>
        <taxon>Curculionidae</taxon>
        <taxon>Curculioninae</taxon>
        <taxon>Anthonomini</taxon>
        <taxon>Anthonomus</taxon>
    </lineage>
</organism>
<evidence type="ECO:0000313" key="4">
    <source>
        <dbReference type="EMBL" id="QED56528.1"/>
    </source>
</evidence>
<keyword evidence="1" id="KW-0812">Transmembrane</keyword>
<feature type="transmembrane region" description="Helical" evidence="1">
    <location>
        <begin position="12"/>
        <end position="31"/>
    </location>
</feature>
<keyword evidence="1" id="KW-0472">Membrane</keyword>
<dbReference type="EMBL" id="MK654352">
    <property type="protein sequence ID" value="QED56528.1"/>
    <property type="molecule type" value="Genomic_DNA"/>
</dbReference>
<gene>
    <name evidence="3" type="primary">atp8</name>
</gene>